<dbReference type="Proteomes" id="UP001597180">
    <property type="component" value="Unassembled WGS sequence"/>
</dbReference>
<feature type="compositionally biased region" description="Polar residues" evidence="1">
    <location>
        <begin position="489"/>
        <end position="502"/>
    </location>
</feature>
<feature type="region of interest" description="Disordered" evidence="1">
    <location>
        <begin position="479"/>
        <end position="529"/>
    </location>
</feature>
<dbReference type="EMBL" id="JBHTLU010000012">
    <property type="protein sequence ID" value="MFD1219485.1"/>
    <property type="molecule type" value="Genomic_DNA"/>
</dbReference>
<evidence type="ECO:0000313" key="3">
    <source>
        <dbReference type="Proteomes" id="UP001597180"/>
    </source>
</evidence>
<dbReference type="RefSeq" id="WP_345595160.1">
    <property type="nucleotide sequence ID" value="NZ_BAABJG010000055.1"/>
</dbReference>
<proteinExistence type="predicted"/>
<comment type="caution">
    <text evidence="2">The sequence shown here is derived from an EMBL/GenBank/DDBJ whole genome shotgun (WGS) entry which is preliminary data.</text>
</comment>
<evidence type="ECO:0000313" key="2">
    <source>
        <dbReference type="EMBL" id="MFD1219485.1"/>
    </source>
</evidence>
<gene>
    <name evidence="2" type="ORF">ACFQ4B_05105</name>
</gene>
<name>A0ABW3UFX9_9BACL</name>
<sequence length="529" mass="61025">MEDAFMSQIDQDTFLITTSAQEKKSLEQAIYDYTNKSNFRSTYFSESSSVANFKIDDIDKLALNAQSNLTHIIQINNIVRYFVNKNDILGKVYEAIETNVNSDWKLQYPNYKEEDKEIINEIDTLIRDFNEKINLEQLITDAIPMSYLEGNYPIYLRKNANGENFQVDYYPLGITEVADYNMSGEPYLLINIRELESRLRKIYGKNKKDKSLFYEDMENEIKDTYPPEVYSAYINKERYARLNIENSGLIRINNLKRKYGLSPIFKSLKSVIRLENIELSDDKNTLVRGKKIIFQKLIKELILQPRDTPNITWSAAQAKAHVDLMTALKGNGVSVYTGLPWTEKVEFIEPKLEQTNVQVKKSYRDQIMASVGIAYLNTDKGTLGAAQVSITELMKMINKISEQLENILKKWYRGLLIDNGIDPKFCPKIKVIDSEKLSTELSMSLAKMLNNELNASLDTVYQVLGLDVKTEARKRESEKELGYDEIFSPRQTSYTNGNNGINDSVGRPNESKDKDRQDYDKNYNNDNGR</sequence>
<keyword evidence="3" id="KW-1185">Reference proteome</keyword>
<evidence type="ECO:0008006" key="4">
    <source>
        <dbReference type="Google" id="ProtNLM"/>
    </source>
</evidence>
<reference evidence="3" key="1">
    <citation type="journal article" date="2019" name="Int. J. Syst. Evol. Microbiol.">
        <title>The Global Catalogue of Microorganisms (GCM) 10K type strain sequencing project: providing services to taxonomists for standard genome sequencing and annotation.</title>
        <authorList>
            <consortium name="The Broad Institute Genomics Platform"/>
            <consortium name="The Broad Institute Genome Sequencing Center for Infectious Disease"/>
            <person name="Wu L."/>
            <person name="Ma J."/>
        </authorList>
    </citation>
    <scope>NUCLEOTIDE SEQUENCE [LARGE SCALE GENOMIC DNA]</scope>
    <source>
        <strain evidence="3">CCUG 53270</strain>
    </source>
</reference>
<organism evidence="2 3">
    <name type="scientific">Paenibacillus vulneris</name>
    <dbReference type="NCBI Taxonomy" id="1133364"/>
    <lineage>
        <taxon>Bacteria</taxon>
        <taxon>Bacillati</taxon>
        <taxon>Bacillota</taxon>
        <taxon>Bacilli</taxon>
        <taxon>Bacillales</taxon>
        <taxon>Paenibacillaceae</taxon>
        <taxon>Paenibacillus</taxon>
    </lineage>
</organism>
<protein>
    <recommendedName>
        <fullName evidence="4">Phage portal protein</fullName>
    </recommendedName>
</protein>
<accession>A0ABW3UFX9</accession>
<evidence type="ECO:0000256" key="1">
    <source>
        <dbReference type="SAM" id="MobiDB-lite"/>
    </source>
</evidence>
<feature type="compositionally biased region" description="Basic and acidic residues" evidence="1">
    <location>
        <begin position="509"/>
        <end position="529"/>
    </location>
</feature>